<dbReference type="EMBL" id="CM045767">
    <property type="protein sequence ID" value="KAI7997631.1"/>
    <property type="molecule type" value="Genomic_DNA"/>
</dbReference>
<comment type="caution">
    <text evidence="1">The sequence shown here is derived from an EMBL/GenBank/DDBJ whole genome shotgun (WGS) entry which is preliminary data.</text>
</comment>
<accession>A0ACC0G926</accession>
<sequence length="83" mass="9191">MGLLKFKLSLLLLLLLIGGFTCQRPRVAAARPLSSFLPQQRHTKLFATLGMDCKCCDGTGGGECTSRWVEPCSKLQCLPWKLH</sequence>
<dbReference type="Proteomes" id="UP001060215">
    <property type="component" value="Chromosome 10"/>
</dbReference>
<evidence type="ECO:0000313" key="1">
    <source>
        <dbReference type="EMBL" id="KAI7997631.1"/>
    </source>
</evidence>
<protein>
    <submittedName>
        <fullName evidence="1">Uncharacterized protein</fullName>
    </submittedName>
</protein>
<gene>
    <name evidence="1" type="ORF">LOK49_LG10G02060</name>
</gene>
<proteinExistence type="predicted"/>
<organism evidence="1 2">
    <name type="scientific">Camellia lanceoleosa</name>
    <dbReference type="NCBI Taxonomy" id="1840588"/>
    <lineage>
        <taxon>Eukaryota</taxon>
        <taxon>Viridiplantae</taxon>
        <taxon>Streptophyta</taxon>
        <taxon>Embryophyta</taxon>
        <taxon>Tracheophyta</taxon>
        <taxon>Spermatophyta</taxon>
        <taxon>Magnoliopsida</taxon>
        <taxon>eudicotyledons</taxon>
        <taxon>Gunneridae</taxon>
        <taxon>Pentapetalae</taxon>
        <taxon>asterids</taxon>
        <taxon>Ericales</taxon>
        <taxon>Theaceae</taxon>
        <taxon>Camellia</taxon>
    </lineage>
</organism>
<name>A0ACC0G926_9ERIC</name>
<evidence type="ECO:0000313" key="2">
    <source>
        <dbReference type="Proteomes" id="UP001060215"/>
    </source>
</evidence>
<keyword evidence="2" id="KW-1185">Reference proteome</keyword>
<reference evidence="1 2" key="1">
    <citation type="journal article" date="2022" name="Plant J.">
        <title>Chromosome-level genome of Camellia lanceoleosa provides a valuable resource for understanding genome evolution and self-incompatibility.</title>
        <authorList>
            <person name="Gong W."/>
            <person name="Xiao S."/>
            <person name="Wang L."/>
            <person name="Liao Z."/>
            <person name="Chang Y."/>
            <person name="Mo W."/>
            <person name="Hu G."/>
            <person name="Li W."/>
            <person name="Zhao G."/>
            <person name="Zhu H."/>
            <person name="Hu X."/>
            <person name="Ji K."/>
            <person name="Xiang X."/>
            <person name="Song Q."/>
            <person name="Yuan D."/>
            <person name="Jin S."/>
            <person name="Zhang L."/>
        </authorList>
    </citation>
    <scope>NUCLEOTIDE SEQUENCE [LARGE SCALE GENOMIC DNA]</scope>
    <source>
        <strain evidence="1">SQ_2022a</strain>
    </source>
</reference>